<proteinExistence type="predicted"/>
<keyword evidence="1" id="KW-0067">ATP-binding</keyword>
<protein>
    <submittedName>
        <fullName evidence="1">ABC transporter ATP-binding protein</fullName>
    </submittedName>
</protein>
<name>A0AC61L2G4_9EURY</name>
<organism evidence="1 2">
    <name type="scientific">Candidatus Methanogaster sp</name>
    <dbReference type="NCBI Taxonomy" id="3386292"/>
    <lineage>
        <taxon>Archaea</taxon>
        <taxon>Methanobacteriati</taxon>
        <taxon>Methanobacteriota</taxon>
        <taxon>Stenosarchaea group</taxon>
        <taxon>Methanomicrobia</taxon>
        <taxon>Methanosarcinales</taxon>
        <taxon>ANME-2 cluster</taxon>
        <taxon>Candidatus Methanogasteraceae</taxon>
        <taxon>Candidatus Methanogaster</taxon>
    </lineage>
</organism>
<dbReference type="EMBL" id="PQXF01000017">
    <property type="protein sequence ID" value="PXF60439.1"/>
    <property type="molecule type" value="Genomic_DNA"/>
</dbReference>
<keyword evidence="1" id="KW-0547">Nucleotide-binding</keyword>
<accession>A0AC61L2G4</accession>
<sequence length="439" mass="48305">MPILATRNLEYVYPDGTAALDGAEIEIEEGKRIAFVGQNGSGKSTLFLLLNGTLKPMRGEVLFRGMPFKYDSKSLKEIRRRVGIVFQNSDDQIFAPTVYQDVAFGPTNLGFSEDTVLERVNHTLEYVGLAHLKDKPPHHLSGGEKKRVAIAGVIAMEPEVIILDEPLSNLDPVGADEIADMLDELNHFGKTIIISTHDVDLAYGWSDYVYLLSDGRVIGRGTPDQVFGNPELLKGAGLRQPTTLEIYHEIERRGLANRNKAPRNVPELVDALKPPDLMWVRTPPDVEVGDTLNLGVMHGDYALHSPYEAVNAKVVYIHDPGCAIAEMERRGFRVGCIRIYDMAGYTPEKLRKIMHDADIEVVGAMGRKSKNIAEGDGVHLDIVAGVIDRAILMALSGKRCLILTNGGMVEHAIKRISDYVEKSGIAINVDVAGSENCRE</sequence>
<evidence type="ECO:0000313" key="2">
    <source>
        <dbReference type="Proteomes" id="UP000248329"/>
    </source>
</evidence>
<reference evidence="1" key="1">
    <citation type="submission" date="2018-01" db="EMBL/GenBank/DDBJ databases">
        <authorList>
            <person name="Krukenberg V."/>
        </authorList>
    </citation>
    <scope>NUCLEOTIDE SEQUENCE</scope>
    <source>
        <strain evidence="1">E20ANME2</strain>
    </source>
</reference>
<dbReference type="Proteomes" id="UP000248329">
    <property type="component" value="Unassembled WGS sequence"/>
</dbReference>
<gene>
    <name evidence="1" type="ORF">C4B59_09560</name>
</gene>
<evidence type="ECO:0000313" key="1">
    <source>
        <dbReference type="EMBL" id="PXF60439.1"/>
    </source>
</evidence>
<comment type="caution">
    <text evidence="1">The sequence shown here is derived from an EMBL/GenBank/DDBJ whole genome shotgun (WGS) entry which is preliminary data.</text>
</comment>